<reference evidence="1 2" key="1">
    <citation type="submission" date="2009-10" db="EMBL/GenBank/DDBJ databases">
        <authorList>
            <person name="Harkins D.M."/>
            <person name="Madupu R."/>
            <person name="Durkin A.S."/>
            <person name="Torralba M."/>
            <person name="Methe B."/>
            <person name="Sutton G.G."/>
            <person name="Strausberg R.L."/>
            <person name="Nelson K.E."/>
        </authorList>
    </citation>
    <scope>NUCLEOTIDE SEQUENCE [LARGE SCALE GENOMIC DNA]</scope>
    <source>
        <strain evidence="1 2">F0264</strain>
    </source>
</reference>
<dbReference type="Gene3D" id="3.40.50.300">
    <property type="entry name" value="P-loop containing nucleotide triphosphate hydrolases"/>
    <property type="match status" value="1"/>
</dbReference>
<keyword evidence="2" id="KW-1185">Reference proteome</keyword>
<name>D0GK16_9FUSO</name>
<dbReference type="AlphaFoldDB" id="D0GK16"/>
<gene>
    <name evidence="1" type="ORF">HMPREF0554_2486</name>
</gene>
<dbReference type="InterPro" id="IPR027417">
    <property type="entry name" value="P-loop_NTPase"/>
</dbReference>
<feature type="non-terminal residue" evidence="1">
    <location>
        <position position="94"/>
    </location>
</feature>
<dbReference type="RefSeq" id="WP_006806821.1">
    <property type="nucleotide sequence ID" value="NZ_ADAD01000054.1"/>
</dbReference>
<feature type="non-terminal residue" evidence="1">
    <location>
        <position position="1"/>
    </location>
</feature>
<accession>D0GK16</accession>
<dbReference type="EMBL" id="ADAD01000054">
    <property type="protein sequence ID" value="EEY35565.1"/>
    <property type="molecule type" value="Genomic_DNA"/>
</dbReference>
<dbReference type="Proteomes" id="UP000004226">
    <property type="component" value="Unassembled WGS sequence"/>
</dbReference>
<organism evidence="1 2">
    <name type="scientific">Pseudoleptotrichia goodfellowii F0264</name>
    <dbReference type="NCBI Taxonomy" id="596323"/>
    <lineage>
        <taxon>Bacteria</taxon>
        <taxon>Fusobacteriati</taxon>
        <taxon>Fusobacteriota</taxon>
        <taxon>Fusobacteriia</taxon>
        <taxon>Fusobacteriales</taxon>
        <taxon>Leptotrichiaceae</taxon>
        <taxon>Pseudoleptotrichia</taxon>
    </lineage>
</organism>
<proteinExistence type="predicted"/>
<evidence type="ECO:0008006" key="3">
    <source>
        <dbReference type="Google" id="ProtNLM"/>
    </source>
</evidence>
<comment type="caution">
    <text evidence="1">The sequence shown here is derived from an EMBL/GenBank/DDBJ whole genome shotgun (WGS) entry which is preliminary data.</text>
</comment>
<evidence type="ECO:0000313" key="2">
    <source>
        <dbReference type="Proteomes" id="UP000004226"/>
    </source>
</evidence>
<sequence length="94" mass="10619">DSKDNYIVFDDCNNKNTVIISDRKKICKNCKTVIRDQILYGKEHQDSAILIHGAGVIKDKKGFVITGNKRAGKTTTMINFLRNGFDFCSNDLSF</sequence>
<evidence type="ECO:0000313" key="1">
    <source>
        <dbReference type="EMBL" id="EEY35565.1"/>
    </source>
</evidence>
<protein>
    <recommendedName>
        <fullName evidence="3">HPr kinase/phosphorylase C-terminal domain-containing protein</fullName>
    </recommendedName>
</protein>